<dbReference type="STRING" id="1867952.MTBPR1_100147"/>
<dbReference type="PANTHER" id="PTHR13061:SF29">
    <property type="entry name" value="GAMMA CARBONIC ANHYDRASE-LIKE 1, MITOCHONDRIAL-RELATED"/>
    <property type="match status" value="1"/>
</dbReference>
<evidence type="ECO:0000313" key="1">
    <source>
        <dbReference type="EMBL" id="SCA55506.1"/>
    </source>
</evidence>
<dbReference type="InterPro" id="IPR011004">
    <property type="entry name" value="Trimer_LpxA-like_sf"/>
</dbReference>
<keyword evidence="1" id="KW-0808">Transferase</keyword>
<proteinExistence type="predicted"/>
<dbReference type="PANTHER" id="PTHR13061">
    <property type="entry name" value="DYNACTIN SUBUNIT P25"/>
    <property type="match status" value="1"/>
</dbReference>
<protein>
    <submittedName>
        <fullName evidence="1">Putative acyl transferase</fullName>
    </submittedName>
</protein>
<dbReference type="Proteomes" id="UP000231658">
    <property type="component" value="Unassembled WGS sequence"/>
</dbReference>
<gene>
    <name evidence="1" type="primary">caiE</name>
    <name evidence="1" type="ORF">MTBPR1_100147</name>
</gene>
<dbReference type="InterPro" id="IPR050484">
    <property type="entry name" value="Transf_Hexapept/Carb_Anhydrase"/>
</dbReference>
<dbReference type="Gene3D" id="2.160.10.10">
    <property type="entry name" value="Hexapeptide repeat proteins"/>
    <property type="match status" value="1"/>
</dbReference>
<dbReference type="GO" id="GO:0016740">
    <property type="term" value="F:transferase activity"/>
    <property type="evidence" value="ECO:0007669"/>
    <property type="project" value="UniProtKB-KW"/>
</dbReference>
<evidence type="ECO:0000313" key="2">
    <source>
        <dbReference type="Proteomes" id="UP000231658"/>
    </source>
</evidence>
<dbReference type="CDD" id="cd04745">
    <property type="entry name" value="LbH_paaY_like"/>
    <property type="match status" value="1"/>
</dbReference>
<dbReference type="Pfam" id="PF00132">
    <property type="entry name" value="Hexapep"/>
    <property type="match status" value="1"/>
</dbReference>
<organism evidence="1 2">
    <name type="scientific">Candidatus Terasakiella magnetica</name>
    <dbReference type="NCBI Taxonomy" id="1867952"/>
    <lineage>
        <taxon>Bacteria</taxon>
        <taxon>Pseudomonadati</taxon>
        <taxon>Pseudomonadota</taxon>
        <taxon>Alphaproteobacteria</taxon>
        <taxon>Rhodospirillales</taxon>
        <taxon>Terasakiellaceae</taxon>
        <taxon>Terasakiella</taxon>
    </lineage>
</organism>
<dbReference type="SUPFAM" id="SSF51161">
    <property type="entry name" value="Trimeric LpxA-like enzymes"/>
    <property type="match status" value="1"/>
</dbReference>
<sequence length="203" mass="21645">MPMSPKVYEIDGIVPVIDETAFVHPDAILIGDVIVGTGVYVGPACCLRGDFGRLILEEGSNIQDTCVMHGFPGTDTVVKKNGHIGHGAVLHGCVIGEDALVGMNAVIMDGAEIGPECIVAASAFVRAGLKFEKRSLIGGVPAKVMREVSDEEFAWKRAGTKEYQDLAVRSLNTMKPAVPLREVEENRARMPSGDVKPLFATKG</sequence>
<name>A0A1C3RDY6_9PROT</name>
<dbReference type="AlphaFoldDB" id="A0A1C3RDY6"/>
<dbReference type="FunFam" id="2.160.10.10:FF:000012">
    <property type="entry name" value="Carnitine operon protein CaiE"/>
    <property type="match status" value="1"/>
</dbReference>
<reference evidence="1 2" key="1">
    <citation type="submission" date="2016-07" db="EMBL/GenBank/DDBJ databases">
        <authorList>
            <person name="Lefevre C.T."/>
        </authorList>
    </citation>
    <scope>NUCLEOTIDE SEQUENCE [LARGE SCALE GENOMIC DNA]</scope>
    <source>
        <strain evidence="1">PR1</strain>
    </source>
</reference>
<dbReference type="InterPro" id="IPR001451">
    <property type="entry name" value="Hexapep"/>
</dbReference>
<keyword evidence="2" id="KW-1185">Reference proteome</keyword>
<accession>A0A1C3RDY6</accession>
<dbReference type="EMBL" id="FLYE01000002">
    <property type="protein sequence ID" value="SCA55506.1"/>
    <property type="molecule type" value="Genomic_DNA"/>
</dbReference>
<dbReference type="RefSeq" id="WP_069186215.1">
    <property type="nucleotide sequence ID" value="NZ_FLYE01000002.1"/>
</dbReference>